<dbReference type="EMBL" id="BRPK01000002">
    <property type="protein sequence ID" value="GLB34470.1"/>
    <property type="molecule type" value="Genomic_DNA"/>
</dbReference>
<comment type="caution">
    <text evidence="2">The sequence shown here is derived from an EMBL/GenBank/DDBJ whole genome shotgun (WGS) entry which is preliminary data.</text>
</comment>
<accession>A0A9P3PEI2</accession>
<organism evidence="2 3">
    <name type="scientific">Lyophyllum shimeji</name>
    <name type="common">Hon-shimeji</name>
    <name type="synonym">Tricholoma shimeji</name>
    <dbReference type="NCBI Taxonomy" id="47721"/>
    <lineage>
        <taxon>Eukaryota</taxon>
        <taxon>Fungi</taxon>
        <taxon>Dikarya</taxon>
        <taxon>Basidiomycota</taxon>
        <taxon>Agaricomycotina</taxon>
        <taxon>Agaricomycetes</taxon>
        <taxon>Agaricomycetidae</taxon>
        <taxon>Agaricales</taxon>
        <taxon>Tricholomatineae</taxon>
        <taxon>Lyophyllaceae</taxon>
        <taxon>Lyophyllum</taxon>
    </lineage>
</organism>
<reference evidence="2" key="1">
    <citation type="submission" date="2022-07" db="EMBL/GenBank/DDBJ databases">
        <title>The genome of Lyophyllum shimeji provides insight into the initial evolution of ectomycorrhizal fungal genome.</title>
        <authorList>
            <person name="Kobayashi Y."/>
            <person name="Shibata T."/>
            <person name="Hirakawa H."/>
            <person name="Shigenobu S."/>
            <person name="Nishiyama T."/>
            <person name="Yamada A."/>
            <person name="Hasebe M."/>
            <person name="Kawaguchi M."/>
        </authorList>
    </citation>
    <scope>NUCLEOTIDE SEQUENCE</scope>
    <source>
        <strain evidence="2">AT787</strain>
    </source>
</reference>
<protein>
    <submittedName>
        <fullName evidence="2">Uncharacterized protein</fullName>
    </submittedName>
</protein>
<feature type="region of interest" description="Disordered" evidence="1">
    <location>
        <begin position="90"/>
        <end position="112"/>
    </location>
</feature>
<keyword evidence="3" id="KW-1185">Reference proteome</keyword>
<sequence>MNACAVNHVDLTYVALITLYHRNYVSKRSSQLVQVLPVVPVDTRDPVVQVVVHPGAHDTTSVGVKLGKGLWICPQPGSYPSLGNEWYGTSSHSTNTAVARRDARNSGSLQTKRRPTGLLLLVTPSLAHRLANRGEPSPGLLATSRSPA</sequence>
<dbReference type="Proteomes" id="UP001063166">
    <property type="component" value="Unassembled WGS sequence"/>
</dbReference>
<evidence type="ECO:0000256" key="1">
    <source>
        <dbReference type="SAM" id="MobiDB-lite"/>
    </source>
</evidence>
<evidence type="ECO:0000313" key="3">
    <source>
        <dbReference type="Proteomes" id="UP001063166"/>
    </source>
</evidence>
<name>A0A9P3PEI2_LYOSH</name>
<dbReference type="AlphaFoldDB" id="A0A9P3PEI2"/>
<gene>
    <name evidence="2" type="ORF">LshimejAT787_0200350</name>
</gene>
<proteinExistence type="predicted"/>
<evidence type="ECO:0000313" key="2">
    <source>
        <dbReference type="EMBL" id="GLB34470.1"/>
    </source>
</evidence>